<evidence type="ECO:0000256" key="1">
    <source>
        <dbReference type="SAM" id="MobiDB-lite"/>
    </source>
</evidence>
<evidence type="ECO:0000313" key="3">
    <source>
        <dbReference type="Proteomes" id="UP000438429"/>
    </source>
</evidence>
<reference evidence="2 3" key="1">
    <citation type="submission" date="2019-06" db="EMBL/GenBank/DDBJ databases">
        <title>Draft genomes of female and male turbot (Scophthalmus maximus).</title>
        <authorList>
            <person name="Xu H."/>
            <person name="Xu X.-W."/>
            <person name="Shao C."/>
            <person name="Chen S."/>
        </authorList>
    </citation>
    <scope>NUCLEOTIDE SEQUENCE [LARGE SCALE GENOMIC DNA]</scope>
    <source>
        <strain evidence="2">Ysfricsl-2016a</strain>
        <tissue evidence="2">Blood</tissue>
    </source>
</reference>
<sequence>MELGSGARCKYITFSKIKKNTRLSVVIKIPDTDSDSVLHNAELFFQNISSPNWPDTQSQWGNTDQASTCTALKAATLQINTNRKKSKLLMIWFTRSCCTEDVMMQLYITFALENGYFLTSFTNSSNGLWVKRESRTLQAERPPPPQLLSGNTLSQASTQESEFNDTTFEGHRHRSDSVAWHEEYKAVDDASITFCHGMYIKYDNEHGEMEASVRTQHR</sequence>
<comment type="caution">
    <text evidence="2">The sequence shown here is derived from an EMBL/GenBank/DDBJ whole genome shotgun (WGS) entry which is preliminary data.</text>
</comment>
<feature type="compositionally biased region" description="Polar residues" evidence="1">
    <location>
        <begin position="148"/>
        <end position="167"/>
    </location>
</feature>
<proteinExistence type="predicted"/>
<gene>
    <name evidence="2" type="ORF">F2P81_015170</name>
</gene>
<dbReference type="EMBL" id="VEVO01000013">
    <property type="protein sequence ID" value="KAF0032880.1"/>
    <property type="molecule type" value="Genomic_DNA"/>
</dbReference>
<organism evidence="2 3">
    <name type="scientific">Scophthalmus maximus</name>
    <name type="common">Turbot</name>
    <name type="synonym">Psetta maxima</name>
    <dbReference type="NCBI Taxonomy" id="52904"/>
    <lineage>
        <taxon>Eukaryota</taxon>
        <taxon>Metazoa</taxon>
        <taxon>Chordata</taxon>
        <taxon>Craniata</taxon>
        <taxon>Vertebrata</taxon>
        <taxon>Euteleostomi</taxon>
        <taxon>Actinopterygii</taxon>
        <taxon>Neopterygii</taxon>
        <taxon>Teleostei</taxon>
        <taxon>Neoteleostei</taxon>
        <taxon>Acanthomorphata</taxon>
        <taxon>Carangaria</taxon>
        <taxon>Pleuronectiformes</taxon>
        <taxon>Pleuronectoidei</taxon>
        <taxon>Scophthalmidae</taxon>
        <taxon>Scophthalmus</taxon>
    </lineage>
</organism>
<accession>A0A6A4SLW4</accession>
<protein>
    <submittedName>
        <fullName evidence="2">Uncharacterized protein</fullName>
    </submittedName>
</protein>
<evidence type="ECO:0000313" key="2">
    <source>
        <dbReference type="EMBL" id="KAF0032880.1"/>
    </source>
</evidence>
<name>A0A6A4SLW4_SCOMX</name>
<dbReference type="AlphaFoldDB" id="A0A6A4SLW4"/>
<feature type="region of interest" description="Disordered" evidence="1">
    <location>
        <begin position="136"/>
        <end position="170"/>
    </location>
</feature>
<dbReference type="Proteomes" id="UP000438429">
    <property type="component" value="Unassembled WGS sequence"/>
</dbReference>